<gene>
    <name evidence="1" type="ORF">PoB_001976500</name>
</gene>
<reference evidence="1 2" key="1">
    <citation type="journal article" date="2021" name="Elife">
        <title>Chloroplast acquisition without the gene transfer in kleptoplastic sea slugs, Plakobranchus ocellatus.</title>
        <authorList>
            <person name="Maeda T."/>
            <person name="Takahashi S."/>
            <person name="Yoshida T."/>
            <person name="Shimamura S."/>
            <person name="Takaki Y."/>
            <person name="Nagai Y."/>
            <person name="Toyoda A."/>
            <person name="Suzuki Y."/>
            <person name="Arimoto A."/>
            <person name="Ishii H."/>
            <person name="Satoh N."/>
            <person name="Nishiyama T."/>
            <person name="Hasebe M."/>
            <person name="Maruyama T."/>
            <person name="Minagawa J."/>
            <person name="Obokata J."/>
            <person name="Shigenobu S."/>
        </authorList>
    </citation>
    <scope>NUCLEOTIDE SEQUENCE [LARGE SCALE GENOMIC DNA]</scope>
</reference>
<keyword evidence="2" id="KW-1185">Reference proteome</keyword>
<evidence type="ECO:0000313" key="1">
    <source>
        <dbReference type="EMBL" id="GFN93259.1"/>
    </source>
</evidence>
<organism evidence="1 2">
    <name type="scientific">Plakobranchus ocellatus</name>
    <dbReference type="NCBI Taxonomy" id="259542"/>
    <lineage>
        <taxon>Eukaryota</taxon>
        <taxon>Metazoa</taxon>
        <taxon>Spiralia</taxon>
        <taxon>Lophotrochozoa</taxon>
        <taxon>Mollusca</taxon>
        <taxon>Gastropoda</taxon>
        <taxon>Heterobranchia</taxon>
        <taxon>Euthyneura</taxon>
        <taxon>Panpulmonata</taxon>
        <taxon>Sacoglossa</taxon>
        <taxon>Placobranchoidea</taxon>
        <taxon>Plakobranchidae</taxon>
        <taxon>Plakobranchus</taxon>
    </lineage>
</organism>
<proteinExistence type="predicted"/>
<name>A0AAV3ZCE4_9GAST</name>
<dbReference type="AlphaFoldDB" id="A0AAV3ZCE4"/>
<comment type="caution">
    <text evidence="1">The sequence shown here is derived from an EMBL/GenBank/DDBJ whole genome shotgun (WGS) entry which is preliminary data.</text>
</comment>
<protein>
    <submittedName>
        <fullName evidence="1">Uncharacterized protein</fullName>
    </submittedName>
</protein>
<dbReference type="EMBL" id="BLXT01002328">
    <property type="protein sequence ID" value="GFN93259.1"/>
    <property type="molecule type" value="Genomic_DNA"/>
</dbReference>
<accession>A0AAV3ZCE4</accession>
<sequence length="161" mass="18446">MNLPIPSSNIPPYWFKLREIKDGLQNCKYDLLSVFVVTLTALPDSSAWSGNNFLSYEQYQKYTNSLKVETVKDKLIAKQSITRNNSMCVTWDPSKQLVKEMVSGLVSSRYTKRMNQQKEQHYALCVVEARPDQNEIDKDSEVISSCSCGRQHPLLYIIICA</sequence>
<evidence type="ECO:0000313" key="2">
    <source>
        <dbReference type="Proteomes" id="UP000735302"/>
    </source>
</evidence>
<dbReference type="Proteomes" id="UP000735302">
    <property type="component" value="Unassembled WGS sequence"/>
</dbReference>